<dbReference type="EMBL" id="MU853762">
    <property type="protein sequence ID" value="KAK3943939.1"/>
    <property type="molecule type" value="Genomic_DNA"/>
</dbReference>
<evidence type="ECO:0000256" key="1">
    <source>
        <dbReference type="SAM" id="MobiDB-lite"/>
    </source>
</evidence>
<feature type="compositionally biased region" description="Low complexity" evidence="1">
    <location>
        <begin position="119"/>
        <end position="136"/>
    </location>
</feature>
<dbReference type="AlphaFoldDB" id="A0AAN6S829"/>
<sequence>MRPITCELCSRVCPGCFDEHSSRFACHNTSCDLHRGPVVVTEEGWFCPMRSSQGRGGHLAHSSGSGRRVPTIIDESHAQSALAQANASYASGNSSSARGPAVLDAHSYFRQYGGGSHGGSSRSYTPSSTSSSLPSGRWHRDGDYFSYSGGDSDADYNTNPDSEPDSDVEAPSLGRVRRRTSDSDPVIDSDYIESESESESESELDSGSESDDDLDAAGRCQTCQH</sequence>
<accession>A0AAN6S829</accession>
<evidence type="ECO:0000313" key="2">
    <source>
        <dbReference type="EMBL" id="KAK3943939.1"/>
    </source>
</evidence>
<gene>
    <name evidence="2" type="ORF">QBC46DRAFT_404848</name>
</gene>
<feature type="compositionally biased region" description="Acidic residues" evidence="1">
    <location>
        <begin position="185"/>
        <end position="215"/>
    </location>
</feature>
<keyword evidence="3" id="KW-1185">Reference proteome</keyword>
<name>A0AAN6S829_9PEZI</name>
<organism evidence="2 3">
    <name type="scientific">Diplogelasinospora grovesii</name>
    <dbReference type="NCBI Taxonomy" id="303347"/>
    <lineage>
        <taxon>Eukaryota</taxon>
        <taxon>Fungi</taxon>
        <taxon>Dikarya</taxon>
        <taxon>Ascomycota</taxon>
        <taxon>Pezizomycotina</taxon>
        <taxon>Sordariomycetes</taxon>
        <taxon>Sordariomycetidae</taxon>
        <taxon>Sordariales</taxon>
        <taxon>Diplogelasinosporaceae</taxon>
        <taxon>Diplogelasinospora</taxon>
    </lineage>
</organism>
<evidence type="ECO:0000313" key="3">
    <source>
        <dbReference type="Proteomes" id="UP001303473"/>
    </source>
</evidence>
<comment type="caution">
    <text evidence="2">The sequence shown here is derived from an EMBL/GenBank/DDBJ whole genome shotgun (WGS) entry which is preliminary data.</text>
</comment>
<protein>
    <submittedName>
        <fullName evidence="2">Uncharacterized protein</fullName>
    </submittedName>
</protein>
<feature type="region of interest" description="Disordered" evidence="1">
    <location>
        <begin position="114"/>
        <end position="225"/>
    </location>
</feature>
<proteinExistence type="predicted"/>
<reference evidence="3" key="1">
    <citation type="journal article" date="2023" name="Mol. Phylogenet. Evol.">
        <title>Genome-scale phylogeny and comparative genomics of the fungal order Sordariales.</title>
        <authorList>
            <person name="Hensen N."/>
            <person name="Bonometti L."/>
            <person name="Westerberg I."/>
            <person name="Brannstrom I.O."/>
            <person name="Guillou S."/>
            <person name="Cros-Aarteil S."/>
            <person name="Calhoun S."/>
            <person name="Haridas S."/>
            <person name="Kuo A."/>
            <person name="Mondo S."/>
            <person name="Pangilinan J."/>
            <person name="Riley R."/>
            <person name="LaButti K."/>
            <person name="Andreopoulos B."/>
            <person name="Lipzen A."/>
            <person name="Chen C."/>
            <person name="Yan M."/>
            <person name="Daum C."/>
            <person name="Ng V."/>
            <person name="Clum A."/>
            <person name="Steindorff A."/>
            <person name="Ohm R.A."/>
            <person name="Martin F."/>
            <person name="Silar P."/>
            <person name="Natvig D.O."/>
            <person name="Lalanne C."/>
            <person name="Gautier V."/>
            <person name="Ament-Velasquez S.L."/>
            <person name="Kruys A."/>
            <person name="Hutchinson M.I."/>
            <person name="Powell A.J."/>
            <person name="Barry K."/>
            <person name="Miller A.N."/>
            <person name="Grigoriev I.V."/>
            <person name="Debuchy R."/>
            <person name="Gladieux P."/>
            <person name="Hiltunen Thoren M."/>
            <person name="Johannesson H."/>
        </authorList>
    </citation>
    <scope>NUCLEOTIDE SEQUENCE [LARGE SCALE GENOMIC DNA]</scope>
    <source>
        <strain evidence="3">CBS 340.73</strain>
    </source>
</reference>
<dbReference type="Proteomes" id="UP001303473">
    <property type="component" value="Unassembled WGS sequence"/>
</dbReference>